<keyword evidence="3" id="KW-1185">Reference proteome</keyword>
<dbReference type="GO" id="GO:0003676">
    <property type="term" value="F:nucleic acid binding"/>
    <property type="evidence" value="ECO:0007669"/>
    <property type="project" value="InterPro"/>
</dbReference>
<reference evidence="2 3" key="1">
    <citation type="submission" date="2018-06" db="EMBL/GenBank/DDBJ databases">
        <title>Comparative genomics reveals the genomic features of Rhizophagus irregularis, R. cerebriforme, R. diaphanum and Gigaspora rosea, and their symbiotic lifestyle signature.</title>
        <authorList>
            <person name="Morin E."/>
            <person name="San Clemente H."/>
            <person name="Chen E.C.H."/>
            <person name="De La Providencia I."/>
            <person name="Hainaut M."/>
            <person name="Kuo A."/>
            <person name="Kohler A."/>
            <person name="Murat C."/>
            <person name="Tang N."/>
            <person name="Roy S."/>
            <person name="Loubradou J."/>
            <person name="Henrissat B."/>
            <person name="Grigoriev I.V."/>
            <person name="Corradi N."/>
            <person name="Roux C."/>
            <person name="Martin F.M."/>
        </authorList>
    </citation>
    <scope>NUCLEOTIDE SEQUENCE [LARGE SCALE GENOMIC DNA]</scope>
    <source>
        <strain evidence="2 3">DAOM 194757</strain>
    </source>
</reference>
<dbReference type="SUPFAM" id="SSF53098">
    <property type="entry name" value="Ribonuclease H-like"/>
    <property type="match status" value="1"/>
</dbReference>
<evidence type="ECO:0000313" key="2">
    <source>
        <dbReference type="EMBL" id="RIB15656.1"/>
    </source>
</evidence>
<dbReference type="CDD" id="cd09276">
    <property type="entry name" value="Rnase_HI_RT_non_LTR"/>
    <property type="match status" value="1"/>
</dbReference>
<accession>A0A397V8P8</accession>
<organism evidence="2 3">
    <name type="scientific">Gigaspora rosea</name>
    <dbReference type="NCBI Taxonomy" id="44941"/>
    <lineage>
        <taxon>Eukaryota</taxon>
        <taxon>Fungi</taxon>
        <taxon>Fungi incertae sedis</taxon>
        <taxon>Mucoromycota</taxon>
        <taxon>Glomeromycotina</taxon>
        <taxon>Glomeromycetes</taxon>
        <taxon>Diversisporales</taxon>
        <taxon>Gigasporaceae</taxon>
        <taxon>Gigaspora</taxon>
    </lineage>
</organism>
<gene>
    <name evidence="2" type="ORF">C2G38_2191888</name>
</gene>
<sequence>MTTNNLLSDFIPSITNWCWLPYQDRLSFLKILTSSQRAYKEKWGKVLLYQLHMPLLSPYGRHPRKAFPTTAAAVEPIINSSKELKKEYRLEGKSNELTSPIKKKVCVDKRCKDWVVVKRKNSSSLLLERISKKLRCKAILEHWVKTQKVKSAVKISRCKGCSLNKGGKENDCQFTVEMKEYVSRVEEEVDSVVEVNRIEFEVIKKQGLSRKITRLLLEMAEKNIKEKRSNYVFYTDSSWYKEEEGIEDRIGSAWVQLDRKEEIVSLVGKIRVVDWPSLTKSELVAILCALLVVKSDSLVVVKTDSLAAISSIESEFRSRSFKKSLKLKNRSILDKIIEITQVKNLTIELCKVKAHDGIVWNELTDKLAKEAVQLEEDWNWLPANSTRWNASIWWNGKHIDNCP</sequence>
<dbReference type="STRING" id="44941.A0A397V8P8"/>
<evidence type="ECO:0000313" key="3">
    <source>
        <dbReference type="Proteomes" id="UP000266673"/>
    </source>
</evidence>
<evidence type="ECO:0000259" key="1">
    <source>
        <dbReference type="PROSITE" id="PS50879"/>
    </source>
</evidence>
<comment type="caution">
    <text evidence="2">The sequence shown here is derived from an EMBL/GenBank/DDBJ whole genome shotgun (WGS) entry which is preliminary data.</text>
</comment>
<dbReference type="PROSITE" id="PS50879">
    <property type="entry name" value="RNASE_H_1"/>
    <property type="match status" value="1"/>
</dbReference>
<feature type="domain" description="RNase H type-1" evidence="1">
    <location>
        <begin position="227"/>
        <end position="373"/>
    </location>
</feature>
<dbReference type="OrthoDB" id="2395532at2759"/>
<dbReference type="InterPro" id="IPR002156">
    <property type="entry name" value="RNaseH_domain"/>
</dbReference>
<dbReference type="AlphaFoldDB" id="A0A397V8P8"/>
<dbReference type="EMBL" id="QKWP01000729">
    <property type="protein sequence ID" value="RIB15656.1"/>
    <property type="molecule type" value="Genomic_DNA"/>
</dbReference>
<dbReference type="InterPro" id="IPR012337">
    <property type="entry name" value="RNaseH-like_sf"/>
</dbReference>
<proteinExistence type="predicted"/>
<dbReference type="Pfam" id="PF00075">
    <property type="entry name" value="RNase_H"/>
    <property type="match status" value="1"/>
</dbReference>
<dbReference type="Proteomes" id="UP000266673">
    <property type="component" value="Unassembled WGS sequence"/>
</dbReference>
<dbReference type="InterPro" id="IPR036397">
    <property type="entry name" value="RNaseH_sf"/>
</dbReference>
<dbReference type="GO" id="GO:0004523">
    <property type="term" value="F:RNA-DNA hybrid ribonuclease activity"/>
    <property type="evidence" value="ECO:0007669"/>
    <property type="project" value="InterPro"/>
</dbReference>
<dbReference type="Gene3D" id="3.30.420.10">
    <property type="entry name" value="Ribonuclease H-like superfamily/Ribonuclease H"/>
    <property type="match status" value="1"/>
</dbReference>
<name>A0A397V8P8_9GLOM</name>
<protein>
    <recommendedName>
        <fullName evidence="1">RNase H type-1 domain-containing protein</fullName>
    </recommendedName>
</protein>